<dbReference type="InterPro" id="IPR008271">
    <property type="entry name" value="Ser/Thr_kinase_AS"/>
</dbReference>
<dbReference type="SMART" id="SM00220">
    <property type="entry name" value="S_TKc"/>
    <property type="match status" value="1"/>
</dbReference>
<dbReference type="OMA" id="MLCAVQY"/>
<keyword evidence="6" id="KW-0418">Kinase</keyword>
<dbReference type="InterPro" id="IPR008984">
    <property type="entry name" value="SMAD_FHA_dom_sf"/>
</dbReference>
<dbReference type="PROSITE" id="PS00107">
    <property type="entry name" value="PROTEIN_KINASE_ATP"/>
    <property type="match status" value="1"/>
</dbReference>
<dbReference type="GO" id="GO:0004674">
    <property type="term" value="F:protein serine/threonine kinase activity"/>
    <property type="evidence" value="ECO:0007669"/>
    <property type="project" value="UniProtKB-KW"/>
</dbReference>
<dbReference type="InterPro" id="IPR000719">
    <property type="entry name" value="Prot_kinase_dom"/>
</dbReference>
<reference evidence="9" key="1">
    <citation type="submission" date="2017-02" db="UniProtKB">
        <authorList>
            <consortium name="WormBaseParasite"/>
        </authorList>
    </citation>
    <scope>IDENTIFICATION</scope>
</reference>
<evidence type="ECO:0000259" key="8">
    <source>
        <dbReference type="PROSITE" id="PS50011"/>
    </source>
</evidence>
<evidence type="ECO:0000256" key="2">
    <source>
        <dbReference type="ARBA" id="ARBA00022741"/>
    </source>
</evidence>
<accession>A0A0N4XFK9</accession>
<dbReference type="InterPro" id="IPR000253">
    <property type="entry name" value="FHA_dom"/>
</dbReference>
<sequence length="352" mass="39931">LKFSKWFTELRKDSFTCGRGGVEPVDYDFAVIRSIKPCVYNVISKQHFRLERIRDQTILTDLSFNGTYVNQKLVGKFCTHVLQNGDIISCGRADTLIFQYEEDSRQGYPVELTNKYIMTTTALGKGGYGAVMLGRLRSNCQHEVAVKILDITQLSRRFSRALSRANDVEKEVAIMLQIKHPNCVEFMDWIETQSTAYIVMELVGGGEFFDRIVDPKWGGMGFGEELCKFYAWQLLTAVEYLHERGITHRDIKPENILCVSKDDYTVVKLTDFGLAKGSDASTMKTFCGTPAYMAPEMIDNDKTAYNPKVDMWSLGVVLFVGISGYPPFSDDYSDMDMNSQIKQGDHGLNLKY</sequence>
<comment type="similarity">
    <text evidence="6">Belongs to the protein kinase superfamily.</text>
</comment>
<dbReference type="Gene3D" id="1.10.510.10">
    <property type="entry name" value="Transferase(Phosphotransferase) domain 1"/>
    <property type="match status" value="1"/>
</dbReference>
<dbReference type="Gene3D" id="2.60.200.20">
    <property type="match status" value="1"/>
</dbReference>
<name>A0A0N4XFK9_NIPBR</name>
<dbReference type="PROSITE" id="PS50006">
    <property type="entry name" value="FHA_DOMAIN"/>
    <property type="match status" value="1"/>
</dbReference>
<feature type="domain" description="Protein kinase" evidence="8">
    <location>
        <begin position="117"/>
        <end position="352"/>
    </location>
</feature>
<dbReference type="SUPFAM" id="SSF49879">
    <property type="entry name" value="SMAD/FHA domain"/>
    <property type="match status" value="1"/>
</dbReference>
<evidence type="ECO:0000259" key="7">
    <source>
        <dbReference type="PROSITE" id="PS50006"/>
    </source>
</evidence>
<keyword evidence="6" id="KW-0808">Transferase</keyword>
<dbReference type="PANTHER" id="PTHR24347">
    <property type="entry name" value="SERINE/THREONINE-PROTEIN KINASE"/>
    <property type="match status" value="1"/>
</dbReference>
<comment type="cofactor">
    <cofactor evidence="1">
        <name>Mg(2+)</name>
        <dbReference type="ChEBI" id="CHEBI:18420"/>
    </cofactor>
</comment>
<evidence type="ECO:0000256" key="6">
    <source>
        <dbReference type="RuleBase" id="RU000304"/>
    </source>
</evidence>
<dbReference type="PROSITE" id="PS00108">
    <property type="entry name" value="PROTEIN_KINASE_ST"/>
    <property type="match status" value="1"/>
</dbReference>
<feature type="domain" description="FHA" evidence="7">
    <location>
        <begin position="15"/>
        <end position="74"/>
    </location>
</feature>
<keyword evidence="2 5" id="KW-0547">Nucleotide-binding</keyword>
<dbReference type="WBParaSite" id="NBR_0000131101-mRNA-1">
    <property type="protein sequence ID" value="NBR_0000131101-mRNA-1"/>
    <property type="gene ID" value="NBR_0000131101"/>
</dbReference>
<dbReference type="InterPro" id="IPR017441">
    <property type="entry name" value="Protein_kinase_ATP_BS"/>
</dbReference>
<dbReference type="Pfam" id="PF00069">
    <property type="entry name" value="Pkinase"/>
    <property type="match status" value="1"/>
</dbReference>
<feature type="binding site" evidence="5">
    <location>
        <position position="147"/>
    </location>
    <ligand>
        <name>ATP</name>
        <dbReference type="ChEBI" id="CHEBI:30616"/>
    </ligand>
</feature>
<evidence type="ECO:0000313" key="9">
    <source>
        <dbReference type="WBParaSite" id="NBR_0000131101-mRNA-1"/>
    </source>
</evidence>
<evidence type="ECO:0000256" key="1">
    <source>
        <dbReference type="ARBA" id="ARBA00001946"/>
    </source>
</evidence>
<keyword evidence="6" id="KW-0723">Serine/threonine-protein kinase</keyword>
<dbReference type="FunFam" id="1.10.510.10:FF:000571">
    <property type="entry name" value="Maternal embryonic leucine zipper kinase"/>
    <property type="match status" value="1"/>
</dbReference>
<dbReference type="PROSITE" id="PS50011">
    <property type="entry name" value="PROTEIN_KINASE_DOM"/>
    <property type="match status" value="1"/>
</dbReference>
<dbReference type="InterPro" id="IPR011009">
    <property type="entry name" value="Kinase-like_dom_sf"/>
</dbReference>
<dbReference type="Pfam" id="PF00498">
    <property type="entry name" value="FHA"/>
    <property type="match status" value="1"/>
</dbReference>
<dbReference type="AlphaFoldDB" id="A0A0N4XFK9"/>
<keyword evidence="3 5" id="KW-0067">ATP-binding</keyword>
<dbReference type="SUPFAM" id="SSF56112">
    <property type="entry name" value="Protein kinase-like (PK-like)"/>
    <property type="match status" value="1"/>
</dbReference>
<evidence type="ECO:0000256" key="3">
    <source>
        <dbReference type="ARBA" id="ARBA00022840"/>
    </source>
</evidence>
<dbReference type="GO" id="GO:0005524">
    <property type="term" value="F:ATP binding"/>
    <property type="evidence" value="ECO:0007669"/>
    <property type="project" value="UniProtKB-UniRule"/>
</dbReference>
<organism evidence="9">
    <name type="scientific">Nippostrongylus brasiliensis</name>
    <name type="common">Rat hookworm</name>
    <dbReference type="NCBI Taxonomy" id="27835"/>
    <lineage>
        <taxon>Eukaryota</taxon>
        <taxon>Metazoa</taxon>
        <taxon>Ecdysozoa</taxon>
        <taxon>Nematoda</taxon>
        <taxon>Chromadorea</taxon>
        <taxon>Rhabditida</taxon>
        <taxon>Rhabditina</taxon>
        <taxon>Rhabditomorpha</taxon>
        <taxon>Strongyloidea</taxon>
        <taxon>Heligmosomidae</taxon>
        <taxon>Nippostrongylus</taxon>
    </lineage>
</organism>
<protein>
    <submittedName>
        <fullName evidence="9">Serine/threonine-protein kinase Chk2 (inferred by orthology to a human protein)</fullName>
    </submittedName>
</protein>
<keyword evidence="4" id="KW-0460">Magnesium</keyword>
<proteinExistence type="inferred from homology"/>
<evidence type="ECO:0000256" key="4">
    <source>
        <dbReference type="ARBA" id="ARBA00022842"/>
    </source>
</evidence>
<evidence type="ECO:0000256" key="5">
    <source>
        <dbReference type="PROSITE-ProRule" id="PRU10141"/>
    </source>
</evidence>